<comment type="similarity">
    <text evidence="2 5">Belongs to the PNP/MTAP phosphorylase family.</text>
</comment>
<evidence type="ECO:0000259" key="6">
    <source>
        <dbReference type="Pfam" id="PF01048"/>
    </source>
</evidence>
<sequence length="277" mass="28802">MRPDFPRRLQRATDSIRARTDARPVLGLVAGTGLAPFLNEIETAARIPYGEIADFPVSTAPGHAGELLLGHLRGRPVAGLSGRLHAYEGWHPDDIVLPVYVLRALGCETLVVTNAAGGLNPAFPVPALMAIADHINLTGLNPLAGPNDPALGLRFPDLSRAYDPDLLRAVQGAARALGIDLRTGVYAGCHGPALETSAERRFMRLVGGDAVGMSTVLEVVAANHAGMRVLGLSAIANAATGGPDQQPDTVEQIVAATEAIAGTIGTLIARMLDSGDL</sequence>
<dbReference type="RefSeq" id="WP_007427951.1">
    <property type="nucleotide sequence ID" value="NZ_AMGO01000068.1"/>
</dbReference>
<dbReference type="GO" id="GO:0005737">
    <property type="term" value="C:cytoplasm"/>
    <property type="evidence" value="ECO:0007669"/>
    <property type="project" value="TreeGrafter"/>
</dbReference>
<dbReference type="eggNOG" id="COG0005">
    <property type="taxonomic scope" value="Bacteria"/>
</dbReference>
<dbReference type="NCBIfam" id="NF006054">
    <property type="entry name" value="PRK08202.1"/>
    <property type="match status" value="1"/>
</dbReference>
<dbReference type="InterPro" id="IPR035994">
    <property type="entry name" value="Nucleoside_phosphorylase_sf"/>
</dbReference>
<reference evidence="7 8" key="1">
    <citation type="journal article" date="2012" name="J. Bacteriol.">
        <title>Draft Genome Sequence of Oceaniovalibus guishaninsula JLT2003T.</title>
        <authorList>
            <person name="Tang K."/>
            <person name="Liu K."/>
            <person name="Jiao N."/>
        </authorList>
    </citation>
    <scope>NUCLEOTIDE SEQUENCE [LARGE SCALE GENOMIC DNA]</scope>
    <source>
        <strain evidence="7 8">JLT2003</strain>
    </source>
</reference>
<comment type="function">
    <text evidence="5">The purine nucleoside phosphorylases catalyze the phosphorolytic breakdown of the N-glycosidic bond in the beta-(deoxy)ribonucleoside molecules, with the formation of the corresponding free purine bases and pentose-1-phosphate.</text>
</comment>
<evidence type="ECO:0000256" key="2">
    <source>
        <dbReference type="ARBA" id="ARBA00006751"/>
    </source>
</evidence>
<dbReference type="OrthoDB" id="1523230at2"/>
<feature type="domain" description="Nucleoside phosphorylase" evidence="6">
    <location>
        <begin position="27"/>
        <end position="270"/>
    </location>
</feature>
<dbReference type="GO" id="GO:0004731">
    <property type="term" value="F:purine-nucleoside phosphorylase activity"/>
    <property type="evidence" value="ECO:0007669"/>
    <property type="project" value="UniProtKB-EC"/>
</dbReference>
<keyword evidence="4 5" id="KW-0808">Transferase</keyword>
<dbReference type="STRING" id="1231392.OCGS_2799"/>
<name>K2H6H2_9RHOB</name>
<comment type="pathway">
    <text evidence="1 5">Purine metabolism; purine nucleoside salvage.</text>
</comment>
<dbReference type="PANTHER" id="PTHR11904:SF9">
    <property type="entry name" value="PURINE NUCLEOSIDE PHOSPHORYLASE-RELATED"/>
    <property type="match status" value="1"/>
</dbReference>
<dbReference type="AlphaFoldDB" id="K2H6H2"/>
<dbReference type="PATRIC" id="fig|1231392.3.peg.2816"/>
<evidence type="ECO:0000256" key="4">
    <source>
        <dbReference type="ARBA" id="ARBA00022679"/>
    </source>
</evidence>
<keyword evidence="3 5" id="KW-0328">Glycosyltransferase</keyword>
<dbReference type="Pfam" id="PF01048">
    <property type="entry name" value="PNP_UDP_1"/>
    <property type="match status" value="1"/>
</dbReference>
<gene>
    <name evidence="7" type="ORF">OCGS_2799</name>
</gene>
<dbReference type="UniPathway" id="UPA00606"/>
<dbReference type="SUPFAM" id="SSF53167">
    <property type="entry name" value="Purine and uridine phosphorylases"/>
    <property type="match status" value="1"/>
</dbReference>
<dbReference type="PIRSF" id="PIRSF000477">
    <property type="entry name" value="PurNPase"/>
    <property type="match status" value="1"/>
</dbReference>
<evidence type="ECO:0000256" key="3">
    <source>
        <dbReference type="ARBA" id="ARBA00022676"/>
    </source>
</evidence>
<dbReference type="EMBL" id="AMGO01000068">
    <property type="protein sequence ID" value="EKE43208.1"/>
    <property type="molecule type" value="Genomic_DNA"/>
</dbReference>
<accession>K2H6H2</accession>
<evidence type="ECO:0000313" key="7">
    <source>
        <dbReference type="EMBL" id="EKE43208.1"/>
    </source>
</evidence>
<dbReference type="GO" id="GO:0009116">
    <property type="term" value="P:nucleoside metabolic process"/>
    <property type="evidence" value="ECO:0007669"/>
    <property type="project" value="InterPro"/>
</dbReference>
<keyword evidence="8" id="KW-1185">Reference proteome</keyword>
<organism evidence="7 8">
    <name type="scientific">Oceaniovalibus guishaninsula JLT2003</name>
    <dbReference type="NCBI Taxonomy" id="1231392"/>
    <lineage>
        <taxon>Bacteria</taxon>
        <taxon>Pseudomonadati</taxon>
        <taxon>Pseudomonadota</taxon>
        <taxon>Alphaproteobacteria</taxon>
        <taxon>Rhodobacterales</taxon>
        <taxon>Roseobacteraceae</taxon>
        <taxon>Oceaniovalibus</taxon>
    </lineage>
</organism>
<proteinExistence type="inferred from homology"/>
<dbReference type="Gene3D" id="3.40.50.1580">
    <property type="entry name" value="Nucleoside phosphorylase domain"/>
    <property type="match status" value="1"/>
</dbReference>
<dbReference type="CDD" id="cd09009">
    <property type="entry name" value="PNP-EcPNPII_like"/>
    <property type="match status" value="1"/>
</dbReference>
<dbReference type="EC" id="2.4.2.1" evidence="5"/>
<comment type="caution">
    <text evidence="7">The sequence shown here is derived from an EMBL/GenBank/DDBJ whole genome shotgun (WGS) entry which is preliminary data.</text>
</comment>
<dbReference type="Proteomes" id="UP000006765">
    <property type="component" value="Unassembled WGS sequence"/>
</dbReference>
<dbReference type="NCBIfam" id="TIGR01697">
    <property type="entry name" value="PNPH-PUNA-XAPA"/>
    <property type="match status" value="1"/>
</dbReference>
<evidence type="ECO:0000256" key="5">
    <source>
        <dbReference type="PIRNR" id="PIRNR000477"/>
    </source>
</evidence>
<dbReference type="InterPro" id="IPR000845">
    <property type="entry name" value="Nucleoside_phosphorylase_d"/>
</dbReference>
<protein>
    <recommendedName>
        <fullName evidence="5">Purine nucleoside phosphorylase</fullName>
        <ecNumber evidence="5">2.4.2.1</ecNumber>
    </recommendedName>
    <alternativeName>
        <fullName evidence="5">Inosine-guanosine phosphorylase</fullName>
    </alternativeName>
</protein>
<dbReference type="InterPro" id="IPR011268">
    <property type="entry name" value="Purine_phosphorylase"/>
</dbReference>
<dbReference type="PANTHER" id="PTHR11904">
    <property type="entry name" value="METHYLTHIOADENOSINE/PURINE NUCLEOSIDE PHOSPHORYLASE"/>
    <property type="match status" value="1"/>
</dbReference>
<evidence type="ECO:0000256" key="1">
    <source>
        <dbReference type="ARBA" id="ARBA00005058"/>
    </source>
</evidence>
<evidence type="ECO:0000313" key="8">
    <source>
        <dbReference type="Proteomes" id="UP000006765"/>
    </source>
</evidence>